<sequence>MHLLESLALIFTSITPSVWAQSSYNEGDGSLANAPYKDPTRPVEPRVQDLVNRMTIEEKAAQLMQGDISNWLNTTSGTFNRSGLVQNFEQKAGQFYVGYPISWEWLAENIKRGQDYAVNETRLGIPALVQTEGIHGLLIGNATIFNSPIGHACSWNRSQVRAMGVQIAKEAQALGVSQLFAPLADLARELRFGRVEETFGEDGYLAGEIAYSYIQGLQSTNVMATVKHYTAFSSPEQGLNTGPVHGGERELRTTWLPPFKRAIMDAGAWSIMSSYNSYDGVPIVADHHTLTEILRDEWGYEYFVTSDAGGTDRLSEAFYVCPPTLNSYGGPITEGNECITMDALPAGGDVEMGGGSFNYRSIPALVASGRLNEEVVNTAVSRLLRAKFAMGLFENPYQIAPESEWDSIINNNYAKELARQIDRDSIVLLKNNHDILPLSKDQKVAVIGPMAHGGMNYGDYVVYESQYRGVTPLDGIQAAIGNGSVDYAQGCERWSLEESGFPEAISAARAADVAVVVVGTWSRDQMELWEGLNATTGEHVDLDSLDLVGAMRPLIEAVINTTTPTVVVFQSGKPITEDWISNTTASLLQQFYPSQEGGNALADVLFGDVNPSGKLSVSFPHNVGSLPVYYDYLNSGRITGPGYVGADGYMYFGHQYVFGTPQPWFEFGYGLSYTTFEYSNVTLSARNVSASDSITATVHVKNSGRRDGAEVVQMYVKDMLASVDVPNMQLKGFEKVMIPAGESAEVTIPLGVSDWGVWNRKMQYVVEPGEFVVYVGASSLDIRGNASFYVS</sequence>
<evidence type="ECO:0000313" key="1">
    <source>
        <dbReference type="EMBL" id="KAK3707150.1"/>
    </source>
</evidence>
<organism evidence="1 2">
    <name type="scientific">Vermiconidia calcicola</name>
    <dbReference type="NCBI Taxonomy" id="1690605"/>
    <lineage>
        <taxon>Eukaryota</taxon>
        <taxon>Fungi</taxon>
        <taxon>Dikarya</taxon>
        <taxon>Ascomycota</taxon>
        <taxon>Pezizomycotina</taxon>
        <taxon>Dothideomycetes</taxon>
        <taxon>Dothideomycetidae</taxon>
        <taxon>Mycosphaerellales</taxon>
        <taxon>Extremaceae</taxon>
        <taxon>Vermiconidia</taxon>
    </lineage>
</organism>
<dbReference type="Proteomes" id="UP001281147">
    <property type="component" value="Unassembled WGS sequence"/>
</dbReference>
<evidence type="ECO:0000313" key="2">
    <source>
        <dbReference type="Proteomes" id="UP001281147"/>
    </source>
</evidence>
<accession>A0ACC3N089</accession>
<name>A0ACC3N089_9PEZI</name>
<reference evidence="1" key="1">
    <citation type="submission" date="2023-07" db="EMBL/GenBank/DDBJ databases">
        <title>Black Yeasts Isolated from many extreme environments.</title>
        <authorList>
            <person name="Coleine C."/>
            <person name="Stajich J.E."/>
            <person name="Selbmann L."/>
        </authorList>
    </citation>
    <scope>NUCLEOTIDE SEQUENCE</scope>
    <source>
        <strain evidence="1">CCFEE 5714</strain>
    </source>
</reference>
<dbReference type="EMBL" id="JAUTXU010000113">
    <property type="protein sequence ID" value="KAK3707150.1"/>
    <property type="molecule type" value="Genomic_DNA"/>
</dbReference>
<comment type="caution">
    <text evidence="1">The sequence shown here is derived from an EMBL/GenBank/DDBJ whole genome shotgun (WGS) entry which is preliminary data.</text>
</comment>
<proteinExistence type="predicted"/>
<keyword evidence="2" id="KW-1185">Reference proteome</keyword>
<gene>
    <name evidence="1" type="ORF">LTR37_012319</name>
</gene>
<protein>
    <submittedName>
        <fullName evidence="1">Uncharacterized protein</fullName>
    </submittedName>
</protein>